<dbReference type="Proteomes" id="UP000199223">
    <property type="component" value="Unassembled WGS sequence"/>
</dbReference>
<gene>
    <name evidence="1" type="ORF">SAMN04488058_101266</name>
</gene>
<evidence type="ECO:0000313" key="2">
    <source>
        <dbReference type="Proteomes" id="UP000199223"/>
    </source>
</evidence>
<dbReference type="AlphaFoldDB" id="A0A1H6SPM3"/>
<protein>
    <submittedName>
        <fullName evidence="1">Uncharacterized protein</fullName>
    </submittedName>
</protein>
<dbReference type="RefSeq" id="WP_092262699.1">
    <property type="nucleotide sequence ID" value="NZ_FNZA01000001.1"/>
</dbReference>
<dbReference type="OrthoDB" id="73100at2"/>
<reference evidence="2" key="1">
    <citation type="submission" date="2016-10" db="EMBL/GenBank/DDBJ databases">
        <authorList>
            <person name="Varghese N."/>
            <person name="Submissions S."/>
        </authorList>
    </citation>
    <scope>NUCLEOTIDE SEQUENCE [LARGE SCALE GENOMIC DNA]</scope>
    <source>
        <strain evidence="2">CGMCC 1.10218</strain>
    </source>
</reference>
<keyword evidence="2" id="KW-1185">Reference proteome</keyword>
<name>A0A1H6SPM3_9DEIO</name>
<organism evidence="1 2">
    <name type="scientific">Deinococcus reticulitermitis</name>
    <dbReference type="NCBI Taxonomy" id="856736"/>
    <lineage>
        <taxon>Bacteria</taxon>
        <taxon>Thermotogati</taxon>
        <taxon>Deinococcota</taxon>
        <taxon>Deinococci</taxon>
        <taxon>Deinococcales</taxon>
        <taxon>Deinococcaceae</taxon>
        <taxon>Deinococcus</taxon>
    </lineage>
</organism>
<accession>A0A1H6SPM3</accession>
<proteinExistence type="predicted"/>
<evidence type="ECO:0000313" key="1">
    <source>
        <dbReference type="EMBL" id="SEI65980.1"/>
    </source>
</evidence>
<sequence>MTTIQTPATNRHFDLIDWAVEDSFVRVAARGPHSLTNAVLKAFPAVTWEQAHALAQQAWDGGLPELGSLSVEASWG</sequence>
<dbReference type="EMBL" id="FNZA01000001">
    <property type="protein sequence ID" value="SEI65980.1"/>
    <property type="molecule type" value="Genomic_DNA"/>
</dbReference>